<dbReference type="PANTHER" id="PTHR42978:SF6">
    <property type="entry name" value="QUORUM-QUENCHING LACTONASE YTNP-RELATED"/>
    <property type="match status" value="1"/>
</dbReference>
<gene>
    <name evidence="6" type="ORF">SAMN04487894_101104</name>
</gene>
<evidence type="ECO:0000313" key="7">
    <source>
        <dbReference type="Proteomes" id="UP000198757"/>
    </source>
</evidence>
<dbReference type="SMART" id="SM00849">
    <property type="entry name" value="Lactamase_B"/>
    <property type="match status" value="1"/>
</dbReference>
<reference evidence="7" key="1">
    <citation type="submission" date="2016-10" db="EMBL/GenBank/DDBJ databases">
        <authorList>
            <person name="Varghese N."/>
            <person name="Submissions S."/>
        </authorList>
    </citation>
    <scope>NUCLEOTIDE SEQUENCE [LARGE SCALE GENOMIC DNA]</scope>
    <source>
        <strain evidence="7">DSM 25811 / CCM 8410 / LMG 26954 / E90</strain>
    </source>
</reference>
<organism evidence="6 7">
    <name type="scientific">Niabella drilacis (strain DSM 25811 / CCM 8410 / CCUG 62505 / LMG 26954 / E90)</name>
    <dbReference type="NCBI Taxonomy" id="1285928"/>
    <lineage>
        <taxon>Bacteria</taxon>
        <taxon>Pseudomonadati</taxon>
        <taxon>Bacteroidota</taxon>
        <taxon>Chitinophagia</taxon>
        <taxon>Chitinophagales</taxon>
        <taxon>Chitinophagaceae</taxon>
        <taxon>Niabella</taxon>
    </lineage>
</organism>
<keyword evidence="3" id="KW-0378">Hydrolase</keyword>
<name>A0A1G6I5K8_NIADE</name>
<dbReference type="CDD" id="cd16277">
    <property type="entry name" value="metallo-hydrolase-like_MBL-fold"/>
    <property type="match status" value="1"/>
</dbReference>
<dbReference type="InterPro" id="IPR036866">
    <property type="entry name" value="RibonucZ/Hydroxyglut_hydro"/>
</dbReference>
<keyword evidence="2" id="KW-0479">Metal-binding</keyword>
<dbReference type="Proteomes" id="UP000198757">
    <property type="component" value="Unassembled WGS sequence"/>
</dbReference>
<proteinExistence type="inferred from homology"/>
<evidence type="ECO:0000256" key="3">
    <source>
        <dbReference type="ARBA" id="ARBA00022801"/>
    </source>
</evidence>
<dbReference type="InterPro" id="IPR051013">
    <property type="entry name" value="MBL_superfamily_lactonases"/>
</dbReference>
<dbReference type="GO" id="GO:0046872">
    <property type="term" value="F:metal ion binding"/>
    <property type="evidence" value="ECO:0007669"/>
    <property type="project" value="UniProtKB-KW"/>
</dbReference>
<evidence type="ECO:0000256" key="4">
    <source>
        <dbReference type="ARBA" id="ARBA00022833"/>
    </source>
</evidence>
<evidence type="ECO:0000313" key="6">
    <source>
        <dbReference type="EMBL" id="SDC01829.1"/>
    </source>
</evidence>
<dbReference type="Gene3D" id="3.60.15.10">
    <property type="entry name" value="Ribonuclease Z/Hydroxyacylglutathione hydrolase-like"/>
    <property type="match status" value="1"/>
</dbReference>
<dbReference type="SUPFAM" id="SSF56281">
    <property type="entry name" value="Metallo-hydrolase/oxidoreductase"/>
    <property type="match status" value="1"/>
</dbReference>
<evidence type="ECO:0000256" key="2">
    <source>
        <dbReference type="ARBA" id="ARBA00022723"/>
    </source>
</evidence>
<protein>
    <submittedName>
        <fullName evidence="6">Metallo-beta-lactamase superfamily protein</fullName>
    </submittedName>
</protein>
<keyword evidence="7" id="KW-1185">Reference proteome</keyword>
<dbReference type="Pfam" id="PF00753">
    <property type="entry name" value="Lactamase_B"/>
    <property type="match status" value="1"/>
</dbReference>
<sequence>MPLEVIKSKIGTAEILQVVECEIGASFRDLLPDATPENVKSIGWLKAPYRNDDYSLAASSQCFIVKINSRILVVDTCIGNDKNLVEAPQWQFFQLEFLETLDSIGFDRNAVTDVLCTHLHVDHIGWNTYKKDGRWFPTFPNARYHFARKEYDYWKEYGTQDTAFGKAMAIAYEESITPVVDAELVNYIDMDADLGDGISVFPTPGHTYSHISVRIEAGEEIFIIGGDMAHHPCQFAHPEWALALDSDQKQSEATRRKVLSELSGTPILFGGSHFRSPSFGLVSKDEKGGFVFNGVSKEI</sequence>
<dbReference type="GO" id="GO:0016787">
    <property type="term" value="F:hydrolase activity"/>
    <property type="evidence" value="ECO:0007669"/>
    <property type="project" value="UniProtKB-KW"/>
</dbReference>
<dbReference type="RefSeq" id="WP_090388088.1">
    <property type="nucleotide sequence ID" value="NZ_FMZO01000001.1"/>
</dbReference>
<accession>A0A1G6I5K8</accession>
<feature type="domain" description="Metallo-beta-lactamase" evidence="5">
    <location>
        <begin position="59"/>
        <end position="273"/>
    </location>
</feature>
<keyword evidence="4" id="KW-0862">Zinc</keyword>
<dbReference type="PANTHER" id="PTHR42978">
    <property type="entry name" value="QUORUM-QUENCHING LACTONASE YTNP-RELATED-RELATED"/>
    <property type="match status" value="1"/>
</dbReference>
<evidence type="ECO:0000256" key="1">
    <source>
        <dbReference type="ARBA" id="ARBA00007749"/>
    </source>
</evidence>
<dbReference type="InterPro" id="IPR001279">
    <property type="entry name" value="Metallo-B-lactamas"/>
</dbReference>
<dbReference type="EMBL" id="FMZO01000001">
    <property type="protein sequence ID" value="SDC01829.1"/>
    <property type="molecule type" value="Genomic_DNA"/>
</dbReference>
<dbReference type="STRING" id="1285928.SAMN04487894_101104"/>
<comment type="similarity">
    <text evidence="1">Belongs to the metallo-beta-lactamase superfamily.</text>
</comment>
<dbReference type="OrthoDB" id="9802897at2"/>
<evidence type="ECO:0000259" key="5">
    <source>
        <dbReference type="SMART" id="SM00849"/>
    </source>
</evidence>
<dbReference type="AlphaFoldDB" id="A0A1G6I5K8"/>